<dbReference type="SUPFAM" id="SSF56954">
    <property type="entry name" value="Outer membrane efflux proteins (OEP)"/>
    <property type="match status" value="1"/>
</dbReference>
<dbReference type="PANTHER" id="PTHR32063">
    <property type="match status" value="1"/>
</dbReference>
<dbReference type="SUPFAM" id="SSF82866">
    <property type="entry name" value="Multidrug efflux transporter AcrB transmembrane domain"/>
    <property type="match status" value="2"/>
</dbReference>
<keyword evidence="2" id="KW-0472">Membrane</keyword>
<dbReference type="Pfam" id="PF00873">
    <property type="entry name" value="ACR_tran"/>
    <property type="match status" value="1"/>
</dbReference>
<feature type="transmembrane region" description="Helical" evidence="2">
    <location>
        <begin position="430"/>
        <end position="452"/>
    </location>
</feature>
<comment type="similarity">
    <text evidence="1">Belongs to the outer membrane factor (OMF) (TC 1.B.17) family.</text>
</comment>
<proteinExistence type="inferred from homology"/>
<feature type="transmembrane region" description="Helical" evidence="2">
    <location>
        <begin position="534"/>
        <end position="552"/>
    </location>
</feature>
<dbReference type="GO" id="GO:0015562">
    <property type="term" value="F:efflux transmembrane transporter activity"/>
    <property type="evidence" value="ECO:0007669"/>
    <property type="project" value="InterPro"/>
</dbReference>
<sequence length="1470" mass="159633">MILSDLSIKRPVFAAVLMLALVTLGLFSYRRLSVEMFPSVEIPVISVVTKFPGASPESIEREVSKKIEEAVNQIAGVKHVMSYSREGVSTVVVEFRLEEKINEASQEARAKIAGIRGNLPTGIEDPIIQKLDFNALPVVSLAVKGRGLDTKELTTLVDKQIKRRLENVSGVGKVDVVGSAKREVTVTIDPVRLEALGLGVDAVVAGLKSENVNTPLGRLTHGGNEYPIRISGKPGQVEGFRNMVIAQRGGRGITLSEVAEVTDGAKEQRSLALINGEPAVALDVLKQSGANMVEVVDGVKKSVEKLRKELPPGVEVTVVRDASIPTRESLADVKETMLIGGLLTVIIVFCFINSWRSTVITGLTLPISVVSSFIVMNAMGMTLNIMTMMALSLAIGLLIDDAIVVRENIVRHLEHGEDHLTAARIGTSEIGLAVFATSMSIVAVFVPVAFMRGIVGRFFFQFGMTVAFAVLVSLFVSFTLDPMLSSRWHDPAIELKGRRKGIARLLDRFNDRFDAWADSYRKAISWALNHRKTVLAAAFLSFAAGIAIFGTLESSFMTNDDKGEFQVVFKTAPDASIAESTDRLKAVLAVIKGVPEVEHTYASIGAGDSGTVQSGALYVKLKEKAHRKRSQEEVQQAFREKLKAIPGITTSIERVGDVGGAQKPLQVNLKGEDIPTLKRYAAQLKQEIYKIPGVVDLEVTLDHDIPEYRMTVDRARAQDAGVNTNDIASTVSRLVGGEAVTTYEDEDGDAVDLRVRLPEALRRDPGQVRDLKLAVAKGDETALVPLANLVSYEVSNTPSEINRRDLSRLVTISANLDGLPIGTAVEKVKEAAARVPMQPGYSVGFSGEAEDMAESFGYMAESLIIAIIFVYLILAAQFESFLEPLAIMLSLPLSVVGMAGMLKLTGDTVNIMSLIGLIMLMGLVTKNAILLVDYAKVLQGRGMDRFQAVVEAGRTRLRPIVMTTLAMIFGMLPLFFALGSGAEMRAPMARAVVGGLLTSTLLTLLVVPVMYTVLDDLEEWLRRKWKGKKARGAGQAAVLLLGLSLTLALTPGLCLAGEARTLTLDDALSIAMEQNRDIQKARAYAQLVQGKYLEERAAALPSLALNASADYVRDNSQSAFTGGISSSRQRLADLRLTQTLFSWGKIGAAIRGAKEGMKTAEDQLRLFQQAARRDVTVSFYDVLLAKELRALALSNLQQKERHLAEAVKRLAAGVATDYDVLAARVGVDNARPELIRRENAIKTAKERLRLVLALEPGELEVTGVLQAVPVPIPAFEESLTLARRMRPELSDLKHRVGISRELVEIAAAENKPQLDLRGGFGYHQLEAAGRDWQGTAYDVGLFLTFPFFDGFKTKGKVEQAKSDLRTRELEQAQQLDAVSLEVRDAGFNVTEAAEILKALSGTVTQAERLLGMAEQGYQLGVKTRLEVEDAEANLVQARSNLAQARRDYQVSLVNLTWATGVLGEVPLSAL</sequence>
<accession>B5EG83</accession>
<dbReference type="Proteomes" id="UP000008825">
    <property type="component" value="Chromosome"/>
</dbReference>
<dbReference type="Gene3D" id="1.20.1600.10">
    <property type="entry name" value="Outer membrane efflux proteins (OEP)"/>
    <property type="match status" value="1"/>
</dbReference>
<dbReference type="PRINTS" id="PR00702">
    <property type="entry name" value="ACRIFLAVINRP"/>
</dbReference>
<dbReference type="RefSeq" id="WP_012532433.1">
    <property type="nucleotide sequence ID" value="NC_011146.1"/>
</dbReference>
<evidence type="ECO:0000256" key="2">
    <source>
        <dbReference type="SAM" id="Phobius"/>
    </source>
</evidence>
<evidence type="ECO:0000256" key="1">
    <source>
        <dbReference type="ARBA" id="ARBA00007613"/>
    </source>
</evidence>
<feature type="transmembrane region" description="Helical" evidence="2">
    <location>
        <begin position="458"/>
        <end position="480"/>
    </location>
</feature>
<dbReference type="Gene3D" id="3.30.70.1320">
    <property type="entry name" value="Multidrug efflux transporter AcrB pore domain like"/>
    <property type="match status" value="1"/>
</dbReference>
<dbReference type="SUPFAM" id="SSF82693">
    <property type="entry name" value="Multidrug efflux transporter AcrB pore domain, PN1, PN2, PC1 and PC2 subdomains"/>
    <property type="match status" value="3"/>
</dbReference>
<dbReference type="Pfam" id="PF02321">
    <property type="entry name" value="OEP"/>
    <property type="match status" value="2"/>
</dbReference>
<dbReference type="InterPro" id="IPR003423">
    <property type="entry name" value="OMP_efflux"/>
</dbReference>
<feature type="transmembrane region" description="Helical" evidence="2">
    <location>
        <begin position="856"/>
        <end position="874"/>
    </location>
</feature>
<feature type="transmembrane region" description="Helical" evidence="2">
    <location>
        <begin position="991"/>
        <end position="1014"/>
    </location>
</feature>
<dbReference type="KEGG" id="gbm:Gbem_4004"/>
<evidence type="ECO:0000313" key="3">
    <source>
        <dbReference type="EMBL" id="ACH40996.1"/>
    </source>
</evidence>
<dbReference type="OrthoDB" id="9807612at2"/>
<keyword evidence="2" id="KW-0812">Transmembrane</keyword>
<reference evidence="3 4" key="1">
    <citation type="submission" date="2008-07" db="EMBL/GenBank/DDBJ databases">
        <title>Complete sequence of Geobacter bemidjiensis BEM.</title>
        <authorList>
            <consortium name="US DOE Joint Genome Institute"/>
            <person name="Lucas S."/>
            <person name="Copeland A."/>
            <person name="Lapidus A."/>
            <person name="Glavina del Rio T."/>
            <person name="Dalin E."/>
            <person name="Tice H."/>
            <person name="Bruce D."/>
            <person name="Goodwin L."/>
            <person name="Pitluck S."/>
            <person name="Kiss H."/>
            <person name="Brettin T."/>
            <person name="Detter J.C."/>
            <person name="Han C."/>
            <person name="Kuske C.R."/>
            <person name="Schmutz J."/>
            <person name="Larimer F."/>
            <person name="Land M."/>
            <person name="Hauser L."/>
            <person name="Kyrpides N."/>
            <person name="Lykidis A."/>
            <person name="Lovley D."/>
            <person name="Richardson P."/>
        </authorList>
    </citation>
    <scope>NUCLEOTIDE SEQUENCE [LARGE SCALE GENOMIC DNA]</scope>
    <source>
        <strain evidence="4">ATCC BAA-1014 / DSM 16622 / JCM 12645 / Bem</strain>
    </source>
</reference>
<dbReference type="Gene3D" id="1.20.1640.10">
    <property type="entry name" value="Multidrug efflux transporter AcrB transmembrane domain"/>
    <property type="match status" value="2"/>
</dbReference>
<dbReference type="EMBL" id="CP001124">
    <property type="protein sequence ID" value="ACH40996.1"/>
    <property type="molecule type" value="Genomic_DNA"/>
</dbReference>
<dbReference type="HOGENOM" id="CLU_002755_1_2_7"/>
<keyword evidence="4" id="KW-1185">Reference proteome</keyword>
<reference evidence="3 4" key="2">
    <citation type="journal article" date="2010" name="BMC Genomics">
        <title>The genome of Geobacter bemidjiensis, exemplar for the subsurface clade of Geobacter species that predominate in Fe(III)-reducing subsurface environments.</title>
        <authorList>
            <person name="Aklujkar M."/>
            <person name="Young N.D."/>
            <person name="Holmes D."/>
            <person name="Chavan M."/>
            <person name="Risso C."/>
            <person name="Kiss H.E."/>
            <person name="Han C.S."/>
            <person name="Land M.L."/>
            <person name="Lovley D.R."/>
        </authorList>
    </citation>
    <scope>NUCLEOTIDE SEQUENCE [LARGE SCALE GENOMIC DNA]</scope>
    <source>
        <strain evidence="4">ATCC BAA-1014 / DSM 16622 / JCM 12645 / Bem</strain>
    </source>
</reference>
<feature type="transmembrane region" description="Helical" evidence="2">
    <location>
        <begin position="1035"/>
        <end position="1053"/>
    </location>
</feature>
<dbReference type="eggNOG" id="COG0841">
    <property type="taxonomic scope" value="Bacteria"/>
</dbReference>
<feature type="transmembrane region" description="Helical" evidence="2">
    <location>
        <begin position="375"/>
        <end position="399"/>
    </location>
</feature>
<organism evidence="3 4">
    <name type="scientific">Citrifermentans bemidjiense (strain ATCC BAA-1014 / DSM 16622 / JCM 12645 / Bem)</name>
    <name type="common">Geobacter bemidjiensis</name>
    <dbReference type="NCBI Taxonomy" id="404380"/>
    <lineage>
        <taxon>Bacteria</taxon>
        <taxon>Pseudomonadati</taxon>
        <taxon>Thermodesulfobacteriota</taxon>
        <taxon>Desulfuromonadia</taxon>
        <taxon>Geobacterales</taxon>
        <taxon>Geobacteraceae</taxon>
        <taxon>Citrifermentans</taxon>
    </lineage>
</organism>
<feature type="transmembrane region" description="Helical" evidence="2">
    <location>
        <begin position="914"/>
        <end position="938"/>
    </location>
</feature>
<gene>
    <name evidence="3" type="ordered locus">Gbem_4004</name>
</gene>
<dbReference type="STRING" id="404380.Gbem_4004"/>
<dbReference type="Gene3D" id="3.30.70.1440">
    <property type="entry name" value="Multidrug efflux transporter AcrB pore domain"/>
    <property type="match status" value="1"/>
</dbReference>
<dbReference type="SUPFAM" id="SSF82714">
    <property type="entry name" value="Multidrug efflux transporter AcrB TolC docking domain, DN and DC subdomains"/>
    <property type="match status" value="2"/>
</dbReference>
<dbReference type="GO" id="GO:0042910">
    <property type="term" value="F:xenobiotic transmembrane transporter activity"/>
    <property type="evidence" value="ECO:0007669"/>
    <property type="project" value="TreeGrafter"/>
</dbReference>
<dbReference type="InterPro" id="IPR027463">
    <property type="entry name" value="AcrB_DN_DC_subdom"/>
</dbReference>
<feature type="transmembrane region" description="Helical" evidence="2">
    <location>
        <begin position="12"/>
        <end position="29"/>
    </location>
</feature>
<dbReference type="GO" id="GO:0005886">
    <property type="term" value="C:plasma membrane"/>
    <property type="evidence" value="ECO:0007669"/>
    <property type="project" value="TreeGrafter"/>
</dbReference>
<dbReference type="Gene3D" id="3.30.2090.10">
    <property type="entry name" value="Multidrug efflux transporter AcrB TolC docking domain, DN and DC subdomains"/>
    <property type="match status" value="2"/>
</dbReference>
<feature type="transmembrane region" description="Helical" evidence="2">
    <location>
        <begin position="337"/>
        <end position="355"/>
    </location>
</feature>
<dbReference type="Gene3D" id="3.30.70.1430">
    <property type="entry name" value="Multidrug efflux transporter AcrB pore domain"/>
    <property type="match status" value="2"/>
</dbReference>
<keyword evidence="2" id="KW-1133">Transmembrane helix</keyword>
<feature type="transmembrane region" description="Helical" evidence="2">
    <location>
        <begin position="959"/>
        <end position="979"/>
    </location>
</feature>
<protein>
    <submittedName>
        <fullName evidence="3">Efflux pump, RND family, inner and outer membrane proteins</fullName>
    </submittedName>
</protein>
<dbReference type="PANTHER" id="PTHR32063:SF0">
    <property type="entry name" value="SWARMING MOTILITY PROTEIN SWRC"/>
    <property type="match status" value="1"/>
</dbReference>
<dbReference type="InterPro" id="IPR001036">
    <property type="entry name" value="Acrflvin-R"/>
</dbReference>
<evidence type="ECO:0000313" key="4">
    <source>
        <dbReference type="Proteomes" id="UP000008825"/>
    </source>
</evidence>
<name>B5EG83_CITBB</name>